<dbReference type="Proteomes" id="UP001611397">
    <property type="component" value="Unassembled WGS sequence"/>
</dbReference>
<organism evidence="3 4">
    <name type="scientific">Streptomyces olivaceoviridis</name>
    <name type="common">Streptomyces corchorusii</name>
    <dbReference type="NCBI Taxonomy" id="1921"/>
    <lineage>
        <taxon>Bacteria</taxon>
        <taxon>Bacillati</taxon>
        <taxon>Actinomycetota</taxon>
        <taxon>Actinomycetes</taxon>
        <taxon>Kitasatosporales</taxon>
        <taxon>Streptomycetaceae</taxon>
        <taxon>Streptomyces</taxon>
    </lineage>
</organism>
<keyword evidence="4" id="KW-1185">Reference proteome</keyword>
<feature type="compositionally biased region" description="Basic and acidic residues" evidence="2">
    <location>
        <begin position="1"/>
        <end position="11"/>
    </location>
</feature>
<dbReference type="Gene3D" id="1.20.5.2950">
    <property type="match status" value="1"/>
</dbReference>
<evidence type="ECO:0000256" key="2">
    <source>
        <dbReference type="SAM" id="MobiDB-lite"/>
    </source>
</evidence>
<accession>A0ABW7VCA8</accession>
<feature type="coiled-coil region" evidence="1">
    <location>
        <begin position="42"/>
        <end position="88"/>
    </location>
</feature>
<reference evidence="3 4" key="1">
    <citation type="submission" date="2024-10" db="EMBL/GenBank/DDBJ databases">
        <title>The Natural Products Discovery Center: Release of the First 8490 Sequenced Strains for Exploring Actinobacteria Biosynthetic Diversity.</title>
        <authorList>
            <person name="Kalkreuter E."/>
            <person name="Kautsar S.A."/>
            <person name="Yang D."/>
            <person name="Bader C.D."/>
            <person name="Teijaro C.N."/>
            <person name="Fluegel L."/>
            <person name="Davis C.M."/>
            <person name="Simpson J.R."/>
            <person name="Lauterbach L."/>
            <person name="Steele A.D."/>
            <person name="Gui C."/>
            <person name="Meng S."/>
            <person name="Li G."/>
            <person name="Viehrig K."/>
            <person name="Ye F."/>
            <person name="Su P."/>
            <person name="Kiefer A.F."/>
            <person name="Nichols A."/>
            <person name="Cepeda A.J."/>
            <person name="Yan W."/>
            <person name="Fan B."/>
            <person name="Jiang Y."/>
            <person name="Adhikari A."/>
            <person name="Zheng C.-J."/>
            <person name="Schuster L."/>
            <person name="Cowan T.M."/>
            <person name="Smanski M.J."/>
            <person name="Chevrette M.G."/>
            <person name="De Carvalho L.P.S."/>
            <person name="Shen B."/>
        </authorList>
    </citation>
    <scope>NUCLEOTIDE SEQUENCE [LARGE SCALE GENOMIC DNA]</scope>
    <source>
        <strain evidence="3 4">NPDC020295</strain>
    </source>
</reference>
<protein>
    <submittedName>
        <fullName evidence="3">Uncharacterized protein</fullName>
    </submittedName>
</protein>
<dbReference type="RefSeq" id="WP_244218388.1">
    <property type="nucleotide sequence ID" value="NZ_JBIRUT010000015.1"/>
</dbReference>
<evidence type="ECO:0000313" key="3">
    <source>
        <dbReference type="EMBL" id="MFI2159027.1"/>
    </source>
</evidence>
<evidence type="ECO:0000256" key="1">
    <source>
        <dbReference type="SAM" id="Coils"/>
    </source>
</evidence>
<dbReference type="EMBL" id="JBIRWM010000013">
    <property type="protein sequence ID" value="MFI2159027.1"/>
    <property type="molecule type" value="Genomic_DNA"/>
</dbReference>
<evidence type="ECO:0000313" key="4">
    <source>
        <dbReference type="Proteomes" id="UP001611397"/>
    </source>
</evidence>
<gene>
    <name evidence="3" type="ORF">ACH49L_25615</name>
</gene>
<feature type="region of interest" description="Disordered" evidence="2">
    <location>
        <begin position="1"/>
        <end position="27"/>
    </location>
</feature>
<comment type="caution">
    <text evidence="3">The sequence shown here is derived from an EMBL/GenBank/DDBJ whole genome shotgun (WGS) entry which is preliminary data.</text>
</comment>
<name>A0ABW7VCA8_STROI</name>
<sequence>MSLRDFLERFRPVGTPGASATGVPADRTAERAAELEPALARLADVQQEAAQIRATAEQEAEALRQNAAREAARLVEAARERAREVRRQAAEPLLREAQQQAAALRAAGDRTASVIREHAVSRMPRLVDLAVADALRLAGGEREEP</sequence>
<proteinExistence type="predicted"/>
<keyword evidence="1" id="KW-0175">Coiled coil</keyword>